<dbReference type="PANTHER" id="PTHR14969">
    <property type="entry name" value="SPHINGOSINE-1-PHOSPHATE PHOSPHOHYDROLASE"/>
    <property type="match status" value="1"/>
</dbReference>
<keyword evidence="4" id="KW-1185">Reference proteome</keyword>
<feature type="transmembrane region" description="Helical" evidence="1">
    <location>
        <begin position="174"/>
        <end position="197"/>
    </location>
</feature>
<dbReference type="EMBL" id="QGGY01000014">
    <property type="protein sequence ID" value="PWJ73154.1"/>
    <property type="molecule type" value="Genomic_DNA"/>
</dbReference>
<dbReference type="Proteomes" id="UP000245412">
    <property type="component" value="Unassembled WGS sequence"/>
</dbReference>
<feature type="transmembrane region" description="Helical" evidence="1">
    <location>
        <begin position="203"/>
        <end position="224"/>
    </location>
</feature>
<keyword evidence="1" id="KW-0812">Transmembrane</keyword>
<protein>
    <submittedName>
        <fullName evidence="3">Membrane-associated phospholipid phosphatase</fullName>
    </submittedName>
</protein>
<feature type="transmembrane region" description="Helical" evidence="1">
    <location>
        <begin position="21"/>
        <end position="40"/>
    </location>
</feature>
<evidence type="ECO:0000313" key="3">
    <source>
        <dbReference type="EMBL" id="PWJ73154.1"/>
    </source>
</evidence>
<evidence type="ECO:0000259" key="2">
    <source>
        <dbReference type="SMART" id="SM00014"/>
    </source>
</evidence>
<feature type="transmembrane region" description="Helical" evidence="1">
    <location>
        <begin position="118"/>
        <end position="139"/>
    </location>
</feature>
<dbReference type="Pfam" id="PF01569">
    <property type="entry name" value="PAP2"/>
    <property type="match status" value="1"/>
</dbReference>
<dbReference type="SMART" id="SM00014">
    <property type="entry name" value="acidPPc"/>
    <property type="match status" value="1"/>
</dbReference>
<feature type="transmembrane region" description="Helical" evidence="1">
    <location>
        <begin position="270"/>
        <end position="291"/>
    </location>
</feature>
<sequence>MDFLRLLEGIRTPFLDQIFQFMTYFGQDFLVLGIICLLYWCLNKKLAYEIGLSFFTSGLILQNLKITFRIPRPWVLDPGFKAVPSAIPAATGYSFPSGHTQSATTLFSGLALNIKKTWGRIICIVLFLLVGFSRMYLGVHTPKDVVTAMLIALVVSWLIHRLMASLKNTKKENIIIAIVLAVFSIATACYSLALLGSGTIEEAYAADCCKAAGAGLAFALGWYLEHTYIHYDTKASLSFQAVKFIIGLIVTLLLKTGLKALLGASVPSEMFQYFILVLWIIVIFPFLLTAFTKNRHKKEKLS</sequence>
<dbReference type="RefSeq" id="WP_109748013.1">
    <property type="nucleotide sequence ID" value="NZ_JANKBI010000014.1"/>
</dbReference>
<proteinExistence type="predicted"/>
<evidence type="ECO:0000256" key="1">
    <source>
        <dbReference type="SAM" id="Phobius"/>
    </source>
</evidence>
<accession>A0AB73T020</accession>
<reference evidence="3 4" key="1">
    <citation type="submission" date="2018-05" db="EMBL/GenBank/DDBJ databases">
        <authorList>
            <person name="Goeker M."/>
            <person name="Huntemann M."/>
            <person name="Clum A."/>
            <person name="Pillay M."/>
            <person name="Palaniappan K."/>
            <person name="Varghese N."/>
            <person name="Mikhailova N."/>
            <person name="Stamatis D."/>
            <person name="Reddy T."/>
            <person name="Daum C."/>
            <person name="Shapiro N."/>
            <person name="Ivanova N."/>
            <person name="Kyrpides N."/>
            <person name="Woyke T."/>
        </authorList>
    </citation>
    <scope>NUCLEOTIDE SEQUENCE [LARGE SCALE GENOMIC DNA]</scope>
    <source>
        <strain evidence="3 4">DSM 26524</strain>
    </source>
</reference>
<evidence type="ECO:0000313" key="4">
    <source>
        <dbReference type="Proteomes" id="UP000245412"/>
    </source>
</evidence>
<comment type="caution">
    <text evidence="3">The sequence shown here is derived from an EMBL/GenBank/DDBJ whole genome shotgun (WGS) entry which is preliminary data.</text>
</comment>
<organism evidence="3 4">
    <name type="scientific">Murimonas intestini</name>
    <dbReference type="NCBI Taxonomy" id="1337051"/>
    <lineage>
        <taxon>Bacteria</taxon>
        <taxon>Bacillati</taxon>
        <taxon>Bacillota</taxon>
        <taxon>Clostridia</taxon>
        <taxon>Lachnospirales</taxon>
        <taxon>Lachnospiraceae</taxon>
        <taxon>Murimonas</taxon>
    </lineage>
</organism>
<name>A0AB73T020_9FIRM</name>
<dbReference type="SUPFAM" id="SSF48317">
    <property type="entry name" value="Acid phosphatase/Vanadium-dependent haloperoxidase"/>
    <property type="match status" value="1"/>
</dbReference>
<feature type="domain" description="Phosphatidic acid phosphatase type 2/haloperoxidase" evidence="2">
    <location>
        <begin position="50"/>
        <end position="160"/>
    </location>
</feature>
<feature type="transmembrane region" description="Helical" evidence="1">
    <location>
        <begin position="236"/>
        <end position="258"/>
    </location>
</feature>
<dbReference type="InterPro" id="IPR036938">
    <property type="entry name" value="PAP2/HPO_sf"/>
</dbReference>
<keyword evidence="1" id="KW-1133">Transmembrane helix</keyword>
<dbReference type="InterPro" id="IPR000326">
    <property type="entry name" value="PAP2/HPO"/>
</dbReference>
<dbReference type="AlphaFoldDB" id="A0AB73T020"/>
<dbReference type="Gene3D" id="1.20.144.10">
    <property type="entry name" value="Phosphatidic acid phosphatase type 2/haloperoxidase"/>
    <property type="match status" value="1"/>
</dbReference>
<keyword evidence="1" id="KW-0472">Membrane</keyword>
<gene>
    <name evidence="3" type="ORF">C7383_114123</name>
</gene>
<dbReference type="PANTHER" id="PTHR14969:SF13">
    <property type="entry name" value="AT30094P"/>
    <property type="match status" value="1"/>
</dbReference>
<feature type="transmembrane region" description="Helical" evidence="1">
    <location>
        <begin position="145"/>
        <end position="162"/>
    </location>
</feature>